<dbReference type="Gene3D" id="3.40.50.970">
    <property type="match status" value="1"/>
</dbReference>
<proteinExistence type="predicted"/>
<evidence type="ECO:0000313" key="2">
    <source>
        <dbReference type="Proteomes" id="UP000655094"/>
    </source>
</evidence>
<accession>A0A919HQS2</accession>
<name>A0A919HQS2_KLEPN</name>
<evidence type="ECO:0000313" key="1">
    <source>
        <dbReference type="EMBL" id="GHK53181.1"/>
    </source>
</evidence>
<organism evidence="1 2">
    <name type="scientific">Klebsiella pneumoniae</name>
    <dbReference type="NCBI Taxonomy" id="573"/>
    <lineage>
        <taxon>Bacteria</taxon>
        <taxon>Pseudomonadati</taxon>
        <taxon>Pseudomonadota</taxon>
        <taxon>Gammaproteobacteria</taxon>
        <taxon>Enterobacterales</taxon>
        <taxon>Enterobacteriaceae</taxon>
        <taxon>Klebsiella/Raoultella group</taxon>
        <taxon>Klebsiella</taxon>
        <taxon>Klebsiella pneumoniae complex</taxon>
    </lineage>
</organism>
<dbReference type="Proteomes" id="UP000655094">
    <property type="component" value="Unassembled WGS sequence"/>
</dbReference>
<protein>
    <recommendedName>
        <fullName evidence="3">2-oxoglutarate dehydrogenase E1 component</fullName>
    </recommendedName>
</protein>
<dbReference type="EMBL" id="BNFF01000001">
    <property type="protein sequence ID" value="GHK53181.1"/>
    <property type="molecule type" value="Genomic_DNA"/>
</dbReference>
<gene>
    <name evidence="1" type="ORF">KPZU09_29170</name>
</gene>
<evidence type="ECO:0008006" key="3">
    <source>
        <dbReference type="Google" id="ProtNLM"/>
    </source>
</evidence>
<comment type="caution">
    <text evidence="1">The sequence shown here is derived from an EMBL/GenBank/DDBJ whole genome shotgun (WGS) entry which is preliminary data.</text>
</comment>
<dbReference type="AlphaFoldDB" id="A0A919HQS2"/>
<reference evidence="1" key="1">
    <citation type="submission" date="2020-10" db="EMBL/GenBank/DDBJ databases">
        <title>Genome Sequence of ESBL Producing Zambian Clinical Strains.</title>
        <authorList>
            <person name="Shawa M."/>
            <person name="Furuta Y."/>
            <person name="Simbotwe M."/>
            <person name="Mulenga E."/>
            <person name="Mubanga M."/>
            <person name="Mulenga G."/>
            <person name="Kaile C."/>
            <person name="Zorigt T."/>
            <person name="Hang'ombe B."/>
            <person name="Higashi H."/>
        </authorList>
    </citation>
    <scope>NUCLEOTIDE SEQUENCE</scope>
    <source>
        <strain evidence="1">Zam_UTH_09</strain>
    </source>
</reference>
<sequence length="57" mass="6163">MLKEMIRHAGKSGTREVVLGMAHRGRLNVLVNVLGKNRRTCSTSSRANIKSTSAPAT</sequence>